<name>A0A5E4FMT2_PRUDU</name>
<dbReference type="SUPFAM" id="SSF101941">
    <property type="entry name" value="NAC domain"/>
    <property type="match status" value="1"/>
</dbReference>
<reference evidence="7" key="1">
    <citation type="journal article" date="2020" name="Plant J.">
        <title>Transposons played a major role in the diversification between the closely related almond and peach genomes: results from the almond genome sequence.</title>
        <authorList>
            <person name="Alioto T."/>
            <person name="Alexiou K.G."/>
            <person name="Bardil A."/>
            <person name="Barteri F."/>
            <person name="Castanera R."/>
            <person name="Cruz F."/>
            <person name="Dhingra A."/>
            <person name="Duval H."/>
            <person name="Fernandez I Marti A."/>
            <person name="Frias L."/>
            <person name="Galan B."/>
            <person name="Garcia J.L."/>
            <person name="Howad W."/>
            <person name="Gomez-Garrido J."/>
            <person name="Gut M."/>
            <person name="Julca I."/>
            <person name="Morata J."/>
            <person name="Puigdomenech P."/>
            <person name="Ribeca P."/>
            <person name="Rubio Cabetas M.J."/>
            <person name="Vlasova A."/>
            <person name="Wirthensohn M."/>
            <person name="Garcia-Mas J."/>
            <person name="Gabaldon T."/>
            <person name="Casacuberta J.M."/>
            <person name="Arus P."/>
        </authorList>
    </citation>
    <scope>NUCLEOTIDE SEQUENCE [LARGE SCALE GENOMIC DNA]</scope>
    <source>
        <strain evidence="7">cv. Texas</strain>
    </source>
</reference>
<evidence type="ECO:0000256" key="4">
    <source>
        <dbReference type="ARBA" id="ARBA00023242"/>
    </source>
</evidence>
<dbReference type="PROSITE" id="PS51005">
    <property type="entry name" value="NAC"/>
    <property type="match status" value="1"/>
</dbReference>
<keyword evidence="3" id="KW-0804">Transcription</keyword>
<evidence type="ECO:0000313" key="6">
    <source>
        <dbReference type="EMBL" id="VVA28771.1"/>
    </source>
</evidence>
<evidence type="ECO:0000256" key="3">
    <source>
        <dbReference type="ARBA" id="ARBA00023163"/>
    </source>
</evidence>
<dbReference type="Gene3D" id="2.170.150.80">
    <property type="entry name" value="NAC domain"/>
    <property type="match status" value="1"/>
</dbReference>
<dbReference type="AlphaFoldDB" id="A0A5E4FMT2"/>
<dbReference type="Pfam" id="PF02365">
    <property type="entry name" value="NAM"/>
    <property type="match status" value="1"/>
</dbReference>
<gene>
    <name evidence="6" type="ORF">ALMOND_2B003540</name>
</gene>
<protein>
    <submittedName>
        <fullName evidence="6">PREDICTED: NAC</fullName>
    </submittedName>
</protein>
<evidence type="ECO:0000256" key="2">
    <source>
        <dbReference type="ARBA" id="ARBA00023125"/>
    </source>
</evidence>
<dbReference type="PANTHER" id="PTHR31719:SF179">
    <property type="entry name" value="OS08G0148400 PROTEIN"/>
    <property type="match status" value="1"/>
</dbReference>
<dbReference type="GO" id="GO:0003677">
    <property type="term" value="F:DNA binding"/>
    <property type="evidence" value="ECO:0007669"/>
    <property type="project" value="UniProtKB-KW"/>
</dbReference>
<organism evidence="6 7">
    <name type="scientific">Prunus dulcis</name>
    <name type="common">Almond</name>
    <name type="synonym">Amygdalus dulcis</name>
    <dbReference type="NCBI Taxonomy" id="3755"/>
    <lineage>
        <taxon>Eukaryota</taxon>
        <taxon>Viridiplantae</taxon>
        <taxon>Streptophyta</taxon>
        <taxon>Embryophyta</taxon>
        <taxon>Tracheophyta</taxon>
        <taxon>Spermatophyta</taxon>
        <taxon>Magnoliopsida</taxon>
        <taxon>eudicotyledons</taxon>
        <taxon>Gunneridae</taxon>
        <taxon>Pentapetalae</taxon>
        <taxon>rosids</taxon>
        <taxon>fabids</taxon>
        <taxon>Rosales</taxon>
        <taxon>Rosaceae</taxon>
        <taxon>Amygdaloideae</taxon>
        <taxon>Amygdaleae</taxon>
        <taxon>Prunus</taxon>
    </lineage>
</organism>
<dbReference type="InParanoid" id="A0A5E4FMT2"/>
<evidence type="ECO:0000256" key="1">
    <source>
        <dbReference type="ARBA" id="ARBA00023015"/>
    </source>
</evidence>
<dbReference type="Proteomes" id="UP000327085">
    <property type="component" value="Chromosome 4"/>
</dbReference>
<dbReference type="OMA" id="FDPMVEY"/>
<evidence type="ECO:0000313" key="7">
    <source>
        <dbReference type="Proteomes" id="UP000327085"/>
    </source>
</evidence>
<keyword evidence="2" id="KW-0238">DNA-binding</keyword>
<sequence>MELVEQSHPHNKASVTSQVASYSLINKQSHAQAHLTHDLTQPNEPGNSFITSVSAGAELSDDESNSFNNNLKNEEDEFFDSFPPGYRFNPLDEELVVHYLKKKVLDQPLPPNRIIEVNLYRHNPEFLAEKYRKYGEAEWYFFTPRDRKYKNGSRPKRAAGNGYWKATGADKAVRSNGALVGFRKALVFYRGKPPKGDKTNWIMHEFRVKDSPVRRKRGENDMRLDNWVLCRIYKKVDKNSKRCETRNHVEDPLYPQPQIINGEGMEMEMEMEMEMSTLFDPMVEYDNKYSIMQNVYGVSNNGMVHSQLQAVLMNEVPSCPNIGHPQAIGARASSMPLLPDSLLESRYIDESTIHPDDLYNLKAFERSLYDTYQRQFPPVENFYPYLE</sequence>
<accession>A0A5E4FMT2</accession>
<evidence type="ECO:0000259" key="5">
    <source>
        <dbReference type="PROSITE" id="PS51005"/>
    </source>
</evidence>
<keyword evidence="1" id="KW-0805">Transcription regulation</keyword>
<dbReference type="GO" id="GO:0006355">
    <property type="term" value="P:regulation of DNA-templated transcription"/>
    <property type="evidence" value="ECO:0007669"/>
    <property type="project" value="InterPro"/>
</dbReference>
<dbReference type="InterPro" id="IPR036093">
    <property type="entry name" value="NAC_dom_sf"/>
</dbReference>
<dbReference type="PANTHER" id="PTHR31719">
    <property type="entry name" value="NAC TRANSCRIPTION FACTOR 56"/>
    <property type="match status" value="1"/>
</dbReference>
<dbReference type="Gramene" id="VVA28771">
    <property type="protein sequence ID" value="VVA28771"/>
    <property type="gene ID" value="Prudul26B003540"/>
</dbReference>
<dbReference type="SMR" id="A0A5E4FMT2"/>
<dbReference type="InterPro" id="IPR003441">
    <property type="entry name" value="NAC-dom"/>
</dbReference>
<dbReference type="EMBL" id="CABIKO010000149">
    <property type="protein sequence ID" value="VVA28771.1"/>
    <property type="molecule type" value="Genomic_DNA"/>
</dbReference>
<proteinExistence type="predicted"/>
<keyword evidence="4" id="KW-0539">Nucleus</keyword>
<feature type="domain" description="NAC" evidence="5">
    <location>
        <begin position="82"/>
        <end position="235"/>
    </location>
</feature>